<protein>
    <recommendedName>
        <fullName evidence="7">Phosphate-specific transport system accessory protein PhoU</fullName>
    </recommendedName>
</protein>
<dbReference type="eggNOG" id="COG0704">
    <property type="taxonomic scope" value="Bacteria"/>
</dbReference>
<proteinExistence type="inferred from homology"/>
<keyword evidence="5 7" id="KW-0963">Cytoplasm</keyword>
<feature type="domain" description="PhoU" evidence="8">
    <location>
        <begin position="121"/>
        <end position="203"/>
    </location>
</feature>
<dbReference type="NCBIfam" id="TIGR02135">
    <property type="entry name" value="phoU_full"/>
    <property type="match status" value="1"/>
</dbReference>
<dbReference type="AlphaFoldDB" id="D7BL21"/>
<dbReference type="PANTHER" id="PTHR42930:SF3">
    <property type="entry name" value="PHOSPHATE-SPECIFIC TRANSPORT SYSTEM ACCESSORY PROTEIN PHOU"/>
    <property type="match status" value="1"/>
</dbReference>
<dbReference type="InterPro" id="IPR028366">
    <property type="entry name" value="PhoU"/>
</dbReference>
<dbReference type="InterPro" id="IPR038078">
    <property type="entry name" value="PhoU-like_sf"/>
</dbReference>
<reference evidence="9 10" key="1">
    <citation type="journal article" date="2010" name="Stand. Genomic Sci.">
        <title>Complete genome sequence of Arcanobacterium haemolyticum type strain (11018).</title>
        <authorList>
            <person name="Yasawong M."/>
            <person name="Teshima H."/>
            <person name="Lapidus A."/>
            <person name="Nolan M."/>
            <person name="Lucas S."/>
            <person name="Glavina Del Rio T."/>
            <person name="Tice H."/>
            <person name="Cheng J."/>
            <person name="Bruce D."/>
            <person name="Detter C."/>
            <person name="Tapia R."/>
            <person name="Han C."/>
            <person name="Goodwin L."/>
            <person name="Pitluck S."/>
            <person name="Liolios K."/>
            <person name="Ivanova N."/>
            <person name="Mavromatis K."/>
            <person name="Mikhailova N."/>
            <person name="Pati A."/>
            <person name="Chen A."/>
            <person name="Palaniappan K."/>
            <person name="Land M."/>
            <person name="Hauser L."/>
            <person name="Chang Y."/>
            <person name="Jeffries C."/>
            <person name="Rohde M."/>
            <person name="Sikorski J."/>
            <person name="Pukall R."/>
            <person name="Goker M."/>
            <person name="Woyke T."/>
            <person name="Bristow J."/>
            <person name="Eisen J."/>
            <person name="Markowitz V."/>
            <person name="Hugenholtz P."/>
            <person name="Kyrpides N."/>
            <person name="Klenk H."/>
        </authorList>
    </citation>
    <scope>NUCLEOTIDE SEQUENCE [LARGE SCALE GENOMIC DNA]</scope>
    <source>
        <strain evidence="10">ATCC 9345 / DSM 20595 / CCUG 17215 / LMG 16163 / NBRC 15585 / NCTC 8452 / 11018</strain>
    </source>
</reference>
<evidence type="ECO:0000256" key="4">
    <source>
        <dbReference type="ARBA" id="ARBA00022448"/>
    </source>
</evidence>
<dbReference type="PANTHER" id="PTHR42930">
    <property type="entry name" value="PHOSPHATE-SPECIFIC TRANSPORT SYSTEM ACCESSORY PROTEIN PHOU"/>
    <property type="match status" value="1"/>
</dbReference>
<dbReference type="InterPro" id="IPR026022">
    <property type="entry name" value="PhoU_dom"/>
</dbReference>
<name>D7BL21_ARCHD</name>
<evidence type="ECO:0000256" key="5">
    <source>
        <dbReference type="ARBA" id="ARBA00022490"/>
    </source>
</evidence>
<dbReference type="Gene3D" id="1.20.58.220">
    <property type="entry name" value="Phosphate transport system protein phou homolog 2, domain 2"/>
    <property type="match status" value="1"/>
</dbReference>
<sequence length="214" mass="23865">MREQFRQEMHDLTKTLTLEAQAAAKAMKRAAAALKNANLAVAEQVIDSDSRIDLLERHIDDMGISMLARQAPVASDLRTVVSALRLSSILERMGDLARHVAYVARGRYPQTPVEGDVFAILSRMADQAEIVGKKVAELIETHDLRLADAIIDDDDVLDDLHREIFSIVLDPGHDLSRQEIVDAVLLSRYLERYGDHAVSVANRMRFLVTGLEPN</sequence>
<dbReference type="HOGENOM" id="CLU_078518_1_0_11"/>
<evidence type="ECO:0000256" key="3">
    <source>
        <dbReference type="ARBA" id="ARBA00011738"/>
    </source>
</evidence>
<feature type="domain" description="PhoU" evidence="8">
    <location>
        <begin position="20"/>
        <end position="102"/>
    </location>
</feature>
<evidence type="ECO:0000313" key="9">
    <source>
        <dbReference type="EMBL" id="ADH93351.1"/>
    </source>
</evidence>
<evidence type="ECO:0000256" key="6">
    <source>
        <dbReference type="ARBA" id="ARBA00022592"/>
    </source>
</evidence>
<dbReference type="KEGG" id="ahe:Arch_1666"/>
<dbReference type="GO" id="GO:0045936">
    <property type="term" value="P:negative regulation of phosphate metabolic process"/>
    <property type="evidence" value="ECO:0007669"/>
    <property type="project" value="InterPro"/>
</dbReference>
<evidence type="ECO:0000256" key="2">
    <source>
        <dbReference type="ARBA" id="ARBA00008107"/>
    </source>
</evidence>
<comment type="subunit">
    <text evidence="3 7">Homodimer.</text>
</comment>
<dbReference type="Pfam" id="PF01895">
    <property type="entry name" value="PhoU"/>
    <property type="match status" value="2"/>
</dbReference>
<gene>
    <name evidence="9" type="ordered locus">Arch_1666</name>
</gene>
<dbReference type="GO" id="GO:0005737">
    <property type="term" value="C:cytoplasm"/>
    <property type="evidence" value="ECO:0007669"/>
    <property type="project" value="UniProtKB-SubCell"/>
</dbReference>
<evidence type="ECO:0000259" key="8">
    <source>
        <dbReference type="Pfam" id="PF01895"/>
    </source>
</evidence>
<organism evidence="9 10">
    <name type="scientific">Arcanobacterium haemolyticum (strain ATCC 9345 / DSM 20595 / CCM 5947 / CCUG 17215 / LMG 16163 / NBRC 15585 / NCTC 8452 / 11018)</name>
    <dbReference type="NCBI Taxonomy" id="644284"/>
    <lineage>
        <taxon>Bacteria</taxon>
        <taxon>Bacillati</taxon>
        <taxon>Actinomycetota</taxon>
        <taxon>Actinomycetes</taxon>
        <taxon>Actinomycetales</taxon>
        <taxon>Actinomycetaceae</taxon>
        <taxon>Arcanobacterium</taxon>
    </lineage>
</organism>
<dbReference type="SUPFAM" id="SSF109755">
    <property type="entry name" value="PhoU-like"/>
    <property type="match status" value="1"/>
</dbReference>
<comment type="similarity">
    <text evidence="2 7">Belongs to the PhoU family.</text>
</comment>
<evidence type="ECO:0000256" key="1">
    <source>
        <dbReference type="ARBA" id="ARBA00004496"/>
    </source>
</evidence>
<evidence type="ECO:0000313" key="10">
    <source>
        <dbReference type="Proteomes" id="UP000000376"/>
    </source>
</evidence>
<dbReference type="GO" id="GO:0006817">
    <property type="term" value="P:phosphate ion transport"/>
    <property type="evidence" value="ECO:0007669"/>
    <property type="project" value="UniProtKB-KW"/>
</dbReference>
<comment type="subcellular location">
    <subcellularLocation>
        <location evidence="1 7">Cytoplasm</location>
    </subcellularLocation>
</comment>
<evidence type="ECO:0000256" key="7">
    <source>
        <dbReference type="PIRNR" id="PIRNR003107"/>
    </source>
</evidence>
<keyword evidence="6 7" id="KW-0592">Phosphate transport</keyword>
<dbReference type="FunFam" id="1.20.58.220:FF:000004">
    <property type="entry name" value="Phosphate-specific transport system accessory protein PhoU"/>
    <property type="match status" value="1"/>
</dbReference>
<dbReference type="PIRSF" id="PIRSF003107">
    <property type="entry name" value="PhoU"/>
    <property type="match status" value="1"/>
</dbReference>
<dbReference type="Proteomes" id="UP000000376">
    <property type="component" value="Chromosome"/>
</dbReference>
<dbReference type="STRING" id="644284.Arch_1666"/>
<comment type="function">
    <text evidence="7">Plays a role in the regulation of phosphate uptake.</text>
</comment>
<dbReference type="RefSeq" id="WP_013170837.1">
    <property type="nucleotide sequence ID" value="NC_014218.1"/>
</dbReference>
<keyword evidence="10" id="KW-1185">Reference proteome</keyword>
<dbReference type="GO" id="GO:0030643">
    <property type="term" value="P:intracellular phosphate ion homeostasis"/>
    <property type="evidence" value="ECO:0007669"/>
    <property type="project" value="InterPro"/>
</dbReference>
<dbReference type="EMBL" id="CP002045">
    <property type="protein sequence ID" value="ADH93351.1"/>
    <property type="molecule type" value="Genomic_DNA"/>
</dbReference>
<accession>D7BL21</accession>
<keyword evidence="4 7" id="KW-0813">Transport</keyword>